<keyword evidence="11" id="KW-1185">Reference proteome</keyword>
<dbReference type="InterPro" id="IPR001626">
    <property type="entry name" value="ABC_TroCD"/>
</dbReference>
<name>M2PMI6_9FIRM</name>
<dbReference type="PATRIC" id="fig|999415.3.peg.823"/>
<keyword evidence="3 8" id="KW-0813">Transport</keyword>
<feature type="transmembrane region" description="Helical" evidence="9">
    <location>
        <begin position="56"/>
        <end position="75"/>
    </location>
</feature>
<dbReference type="AlphaFoldDB" id="M2PMI6"/>
<dbReference type="BioCyc" id="ECAT999415-HMP:GTTI-844-MONOMER"/>
<proteinExistence type="inferred from homology"/>
<evidence type="ECO:0000313" key="10">
    <source>
        <dbReference type="EMBL" id="EMD16779.1"/>
    </source>
</evidence>
<evidence type="ECO:0000313" key="11">
    <source>
        <dbReference type="Proteomes" id="UP000011758"/>
    </source>
</evidence>
<dbReference type="eggNOG" id="COG1108">
    <property type="taxonomic scope" value="Bacteria"/>
</dbReference>
<feature type="transmembrane region" description="Helical" evidence="9">
    <location>
        <begin position="252"/>
        <end position="270"/>
    </location>
</feature>
<evidence type="ECO:0000256" key="4">
    <source>
        <dbReference type="ARBA" id="ARBA00022475"/>
    </source>
</evidence>
<feature type="transmembrane region" description="Helical" evidence="9">
    <location>
        <begin position="87"/>
        <end position="106"/>
    </location>
</feature>
<dbReference type="PANTHER" id="PTHR30477">
    <property type="entry name" value="ABC-TRANSPORTER METAL-BINDING PROTEIN"/>
    <property type="match status" value="1"/>
</dbReference>
<evidence type="ECO:0008006" key="12">
    <source>
        <dbReference type="Google" id="ProtNLM"/>
    </source>
</evidence>
<feature type="transmembrane region" description="Helical" evidence="9">
    <location>
        <begin position="31"/>
        <end position="50"/>
    </location>
</feature>
<dbReference type="GO" id="GO:0010043">
    <property type="term" value="P:response to zinc ion"/>
    <property type="evidence" value="ECO:0007669"/>
    <property type="project" value="TreeGrafter"/>
</dbReference>
<accession>M2PMI6</accession>
<dbReference type="GO" id="GO:0043190">
    <property type="term" value="C:ATP-binding cassette (ABC) transporter complex"/>
    <property type="evidence" value="ECO:0007669"/>
    <property type="project" value="InterPro"/>
</dbReference>
<organism evidence="10 11">
    <name type="scientific">Eggerthia catenaformis OT 569 = DSM 20559</name>
    <dbReference type="NCBI Taxonomy" id="999415"/>
    <lineage>
        <taxon>Bacteria</taxon>
        <taxon>Bacillati</taxon>
        <taxon>Bacillota</taxon>
        <taxon>Erysipelotrichia</taxon>
        <taxon>Erysipelotrichales</taxon>
        <taxon>Coprobacillaceae</taxon>
        <taxon>Eggerthia</taxon>
    </lineage>
</organism>
<evidence type="ECO:0000256" key="2">
    <source>
        <dbReference type="ARBA" id="ARBA00008034"/>
    </source>
</evidence>
<dbReference type="SUPFAM" id="SSF81345">
    <property type="entry name" value="ABC transporter involved in vitamin B12 uptake, BtuC"/>
    <property type="match status" value="1"/>
</dbReference>
<evidence type="ECO:0000256" key="7">
    <source>
        <dbReference type="ARBA" id="ARBA00023136"/>
    </source>
</evidence>
<dbReference type="Gene3D" id="1.10.3470.10">
    <property type="entry name" value="ABC transporter involved in vitamin B12 uptake, BtuC"/>
    <property type="match status" value="1"/>
</dbReference>
<dbReference type="STRING" id="999415.HMPREF9943_00821"/>
<dbReference type="EMBL" id="AGEJ01000013">
    <property type="protein sequence ID" value="EMD16779.1"/>
    <property type="molecule type" value="Genomic_DNA"/>
</dbReference>
<evidence type="ECO:0000256" key="1">
    <source>
        <dbReference type="ARBA" id="ARBA00004651"/>
    </source>
</evidence>
<feature type="transmembrane region" description="Helical" evidence="9">
    <location>
        <begin position="203"/>
        <end position="220"/>
    </location>
</feature>
<comment type="subcellular location">
    <subcellularLocation>
        <location evidence="1 8">Cell membrane</location>
        <topology evidence="1 8">Multi-pass membrane protein</topology>
    </subcellularLocation>
</comment>
<feature type="transmembrane region" description="Helical" evidence="9">
    <location>
        <begin position="179"/>
        <end position="197"/>
    </location>
</feature>
<gene>
    <name evidence="10" type="ORF">HMPREF9943_00821</name>
</gene>
<sequence>MINILLVASVTTLACSLLGPYLVLRKLSMTADAISHSVLLGIVLAFFITYDLKSPLLIIGAIIFGLFSVYFIESLGKTKKVNYQDAIGVVFPMFFAMAVILISRFARNVHLDTDIVLMGELIFTSLDTVSIGSLVLPLAFIKMLILFIINLIVIIALFQKIKIICFDSQFAFIKNIRTHLIYYLIITLTCITIVNAFDSVGSILVLSLLIGPAASAFLITKRLYKMYIYSLLIGLIDTLIGTVFSVIFNTSISGMIAFVIMVHFILILCFHKEGIIRQIIVRKQRQKELYKQLFIIHIGNHQKDGRYLTENNNSLIYKHLHWSDRQLKRVIRSLMMNHFIELNNNCYLLTDRGQKYYNELMRNQDSSI</sequence>
<reference evidence="10 11" key="1">
    <citation type="submission" date="2013-02" db="EMBL/GenBank/DDBJ databases">
        <title>The Genome Sequence of Lactobacillus catenaformis F0143.</title>
        <authorList>
            <consortium name="The Broad Institute Genome Sequencing Platform"/>
            <person name="Earl A."/>
            <person name="Ward D."/>
            <person name="Feldgarden M."/>
            <person name="Gevers D."/>
            <person name="Izard J."/>
            <person name="Blanton J.M."/>
            <person name="Mathney J."/>
            <person name="Dewhirst F.E."/>
            <person name="Young S.K."/>
            <person name="Zeng Q."/>
            <person name="Gargeya S."/>
            <person name="Fitzgerald M."/>
            <person name="Haas B."/>
            <person name="Abouelleil A."/>
            <person name="Alvarado L."/>
            <person name="Arachchi H.M."/>
            <person name="Berlin A."/>
            <person name="Chapman S.B."/>
            <person name="Gearin G."/>
            <person name="Goldberg J."/>
            <person name="Griggs A."/>
            <person name="Gujja S."/>
            <person name="Hansen M."/>
            <person name="Heiman D."/>
            <person name="Howarth C."/>
            <person name="Larimer J."/>
            <person name="Lui A."/>
            <person name="MacDonald P.J.P."/>
            <person name="McCowen C."/>
            <person name="Montmayeur A."/>
            <person name="Murphy C."/>
            <person name="Neiman D."/>
            <person name="Pearson M."/>
            <person name="Priest M."/>
            <person name="Roberts A."/>
            <person name="Saif S."/>
            <person name="Shea T."/>
            <person name="Sisk P."/>
            <person name="Stolte C."/>
            <person name="Sykes S."/>
            <person name="Wortman J."/>
            <person name="Nusbaum C."/>
            <person name="Birren B."/>
        </authorList>
    </citation>
    <scope>NUCLEOTIDE SEQUENCE [LARGE SCALE GENOMIC DNA]</scope>
    <source>
        <strain evidence="10 11">OT 569</strain>
    </source>
</reference>
<dbReference type="PANTHER" id="PTHR30477:SF8">
    <property type="entry name" value="METAL TRANSPORT SYSTEM MEMBRANE PROTEIN CT_070-RELATED"/>
    <property type="match status" value="1"/>
</dbReference>
<dbReference type="OrthoDB" id="9788905at2"/>
<feature type="transmembrane region" description="Helical" evidence="9">
    <location>
        <begin position="6"/>
        <end position="24"/>
    </location>
</feature>
<keyword evidence="4" id="KW-1003">Cell membrane</keyword>
<protein>
    <recommendedName>
        <fullName evidence="12">ABC 3 transport family protein</fullName>
    </recommendedName>
</protein>
<keyword evidence="5 8" id="KW-0812">Transmembrane</keyword>
<dbReference type="GO" id="GO:0055085">
    <property type="term" value="P:transmembrane transport"/>
    <property type="evidence" value="ECO:0007669"/>
    <property type="project" value="InterPro"/>
</dbReference>
<comment type="caution">
    <text evidence="10">The sequence shown here is derived from an EMBL/GenBank/DDBJ whole genome shotgun (WGS) entry which is preliminary data.</text>
</comment>
<evidence type="ECO:0000256" key="3">
    <source>
        <dbReference type="ARBA" id="ARBA00022448"/>
    </source>
</evidence>
<feature type="transmembrane region" description="Helical" evidence="9">
    <location>
        <begin position="227"/>
        <end position="246"/>
    </location>
</feature>
<comment type="similarity">
    <text evidence="2 8">Belongs to the ABC-3 integral membrane protein family.</text>
</comment>
<evidence type="ECO:0000256" key="5">
    <source>
        <dbReference type="ARBA" id="ARBA00022692"/>
    </source>
</evidence>
<dbReference type="CDD" id="cd06550">
    <property type="entry name" value="TM_ABC_iron-siderophores_like"/>
    <property type="match status" value="1"/>
</dbReference>
<feature type="transmembrane region" description="Helical" evidence="9">
    <location>
        <begin position="134"/>
        <end position="158"/>
    </location>
</feature>
<evidence type="ECO:0000256" key="8">
    <source>
        <dbReference type="RuleBase" id="RU003943"/>
    </source>
</evidence>
<dbReference type="InterPro" id="IPR037294">
    <property type="entry name" value="ABC_BtuC-like"/>
</dbReference>
<evidence type="ECO:0000256" key="6">
    <source>
        <dbReference type="ARBA" id="ARBA00022989"/>
    </source>
</evidence>
<keyword evidence="6 9" id="KW-1133">Transmembrane helix</keyword>
<keyword evidence="7 9" id="KW-0472">Membrane</keyword>
<dbReference type="Pfam" id="PF00950">
    <property type="entry name" value="ABC-3"/>
    <property type="match status" value="1"/>
</dbReference>
<dbReference type="RefSeq" id="WP_004802307.1">
    <property type="nucleotide sequence ID" value="NZ_KB446647.1"/>
</dbReference>
<dbReference type="Proteomes" id="UP000011758">
    <property type="component" value="Unassembled WGS sequence"/>
</dbReference>
<evidence type="ECO:0000256" key="9">
    <source>
        <dbReference type="SAM" id="Phobius"/>
    </source>
</evidence>